<evidence type="ECO:0000256" key="13">
    <source>
        <dbReference type="ARBA" id="ARBA00022982"/>
    </source>
</evidence>
<evidence type="ECO:0000256" key="3">
    <source>
        <dbReference type="ARBA" id="ARBA00004613"/>
    </source>
</evidence>
<dbReference type="Gene3D" id="2.40.70.10">
    <property type="entry name" value="Acid Proteases"/>
    <property type="match status" value="1"/>
</dbReference>
<evidence type="ECO:0000259" key="21">
    <source>
        <dbReference type="PROSITE" id="PS50836"/>
    </source>
</evidence>
<feature type="domain" description="DOMON" evidence="21">
    <location>
        <begin position="293"/>
        <end position="413"/>
    </location>
</feature>
<evidence type="ECO:0000256" key="1">
    <source>
        <dbReference type="ARBA" id="ARBA00001970"/>
    </source>
</evidence>
<dbReference type="Proteomes" id="UP001283361">
    <property type="component" value="Unassembled WGS sequence"/>
</dbReference>
<proteinExistence type="inferred from homology"/>
<keyword evidence="6" id="KW-0813">Transport</keyword>
<evidence type="ECO:0000256" key="4">
    <source>
        <dbReference type="ARBA" id="ARBA00008501"/>
    </source>
</evidence>
<dbReference type="PROSITE" id="PS51019">
    <property type="entry name" value="REELIN"/>
    <property type="match status" value="1"/>
</dbReference>
<feature type="transmembrane region" description="Helical" evidence="20">
    <location>
        <begin position="495"/>
        <end position="516"/>
    </location>
</feature>
<evidence type="ECO:0000256" key="14">
    <source>
        <dbReference type="ARBA" id="ARBA00022989"/>
    </source>
</evidence>
<evidence type="ECO:0000256" key="20">
    <source>
        <dbReference type="SAM" id="Phobius"/>
    </source>
</evidence>
<evidence type="ECO:0000256" key="10">
    <source>
        <dbReference type="ARBA" id="ARBA00022692"/>
    </source>
</evidence>
<dbReference type="InterPro" id="IPR006593">
    <property type="entry name" value="Cyt_b561/ferric_Rdtase_TM"/>
</dbReference>
<keyword evidence="16" id="KW-0044">Antibiotic</keyword>
<evidence type="ECO:0000256" key="16">
    <source>
        <dbReference type="ARBA" id="ARBA00023022"/>
    </source>
</evidence>
<dbReference type="Gene3D" id="1.20.120.1770">
    <property type="match status" value="1"/>
</dbReference>
<evidence type="ECO:0000256" key="18">
    <source>
        <dbReference type="ARBA" id="ARBA00023180"/>
    </source>
</evidence>
<dbReference type="InterPro" id="IPR042307">
    <property type="entry name" value="Reeler_sf"/>
</dbReference>
<protein>
    <recommendedName>
        <fullName evidence="26">Ferric-chelate reductase 1</fullName>
    </recommendedName>
</protein>
<evidence type="ECO:0000256" key="19">
    <source>
        <dbReference type="SAM" id="MobiDB-lite"/>
    </source>
</evidence>
<dbReference type="PANTHER" id="PTHR45828">
    <property type="entry name" value="CYTOCHROME B561/FERRIC REDUCTASE TRANSMEMBRANE"/>
    <property type="match status" value="1"/>
</dbReference>
<keyword evidence="7" id="KW-0964">Secreted</keyword>
<feature type="region of interest" description="Disordered" evidence="19">
    <location>
        <begin position="880"/>
        <end position="958"/>
    </location>
</feature>
<gene>
    <name evidence="24" type="ORF">RRG08_003685</name>
</gene>
<dbReference type="SMART" id="SM00664">
    <property type="entry name" value="DoH"/>
    <property type="match status" value="1"/>
</dbReference>
<dbReference type="PROSITE" id="PS50939">
    <property type="entry name" value="CYTOCHROME_B561"/>
    <property type="match status" value="1"/>
</dbReference>
<feature type="domain" description="Reelin" evidence="23">
    <location>
        <begin position="35"/>
        <end position="206"/>
    </location>
</feature>
<dbReference type="GO" id="GO:0016020">
    <property type="term" value="C:membrane"/>
    <property type="evidence" value="ECO:0007669"/>
    <property type="project" value="UniProtKB-SubCell"/>
</dbReference>
<evidence type="ECO:0000259" key="22">
    <source>
        <dbReference type="PROSITE" id="PS50939"/>
    </source>
</evidence>
<name>A0AAE1E4Y3_9GAST</name>
<keyword evidence="25" id="KW-1185">Reference proteome</keyword>
<evidence type="ECO:0000256" key="9">
    <source>
        <dbReference type="ARBA" id="ARBA00022588"/>
    </source>
</evidence>
<dbReference type="SMART" id="SM00665">
    <property type="entry name" value="B561"/>
    <property type="match status" value="1"/>
</dbReference>
<feature type="transmembrane region" description="Helical" evidence="20">
    <location>
        <begin position="12"/>
        <end position="36"/>
    </location>
</feature>
<feature type="compositionally biased region" description="Low complexity" evidence="19">
    <location>
        <begin position="223"/>
        <end position="238"/>
    </location>
</feature>
<dbReference type="PANTHER" id="PTHR45828:SF9">
    <property type="entry name" value="CELL WALL INTEGRITY AND STRESS RESPONSE COMPONENT 4-LIKE-RELATED"/>
    <property type="match status" value="1"/>
</dbReference>
<keyword evidence="14 20" id="KW-1133">Transmembrane helix</keyword>
<dbReference type="GO" id="GO:0045087">
    <property type="term" value="P:innate immune response"/>
    <property type="evidence" value="ECO:0007669"/>
    <property type="project" value="UniProtKB-KW"/>
</dbReference>
<dbReference type="CDD" id="cd09628">
    <property type="entry name" value="DOMON_SDR_2_like"/>
    <property type="match status" value="1"/>
</dbReference>
<feature type="transmembrane region" description="Helical" evidence="20">
    <location>
        <begin position="536"/>
        <end position="556"/>
    </location>
</feature>
<keyword evidence="18" id="KW-0325">Glycoprotein</keyword>
<feature type="compositionally biased region" description="Low complexity" evidence="19">
    <location>
        <begin position="928"/>
        <end position="937"/>
    </location>
</feature>
<keyword evidence="17 20" id="KW-0472">Membrane</keyword>
<evidence type="ECO:0000259" key="23">
    <source>
        <dbReference type="PROSITE" id="PS51019"/>
    </source>
</evidence>
<feature type="transmembrane region" description="Helical" evidence="20">
    <location>
        <begin position="568"/>
        <end position="593"/>
    </location>
</feature>
<dbReference type="GO" id="GO:0042742">
    <property type="term" value="P:defense response to bacterium"/>
    <property type="evidence" value="ECO:0007669"/>
    <property type="project" value="UniProtKB-KW"/>
</dbReference>
<dbReference type="Pfam" id="PF03351">
    <property type="entry name" value="DOMON"/>
    <property type="match status" value="1"/>
</dbReference>
<keyword evidence="10 20" id="KW-0812">Transmembrane</keyword>
<feature type="domain" description="Cytochrome b561" evidence="22">
    <location>
        <begin position="420"/>
        <end position="630"/>
    </location>
</feature>
<comment type="subcellular location">
    <subcellularLocation>
        <location evidence="2">Membrane</location>
        <topology evidence="2">Multi-pass membrane protein</topology>
    </subcellularLocation>
    <subcellularLocation>
        <location evidence="3">Secreted</location>
    </subcellularLocation>
</comment>
<organism evidence="24 25">
    <name type="scientific">Elysia crispata</name>
    <name type="common">lettuce slug</name>
    <dbReference type="NCBI Taxonomy" id="231223"/>
    <lineage>
        <taxon>Eukaryota</taxon>
        <taxon>Metazoa</taxon>
        <taxon>Spiralia</taxon>
        <taxon>Lophotrochozoa</taxon>
        <taxon>Mollusca</taxon>
        <taxon>Gastropoda</taxon>
        <taxon>Heterobranchia</taxon>
        <taxon>Euthyneura</taxon>
        <taxon>Panpulmonata</taxon>
        <taxon>Sacoglossa</taxon>
        <taxon>Placobranchoidea</taxon>
        <taxon>Plakobranchidae</taxon>
        <taxon>Elysia</taxon>
    </lineage>
</organism>
<keyword evidence="8" id="KW-0929">Antimicrobial</keyword>
<keyword evidence="11" id="KW-0732">Signal</keyword>
<dbReference type="Pfam" id="PF02014">
    <property type="entry name" value="Reeler"/>
    <property type="match status" value="1"/>
</dbReference>
<evidence type="ECO:0000256" key="15">
    <source>
        <dbReference type="ARBA" id="ARBA00023004"/>
    </source>
</evidence>
<evidence type="ECO:0000256" key="12">
    <source>
        <dbReference type="ARBA" id="ARBA00022859"/>
    </source>
</evidence>
<dbReference type="Pfam" id="PF03188">
    <property type="entry name" value="Cytochrom_B561"/>
    <property type="match status" value="1"/>
</dbReference>
<comment type="similarity">
    <text evidence="4">Belongs to the insect defense protein family.</text>
</comment>
<keyword evidence="13" id="KW-0249">Electron transport</keyword>
<evidence type="ECO:0008006" key="26">
    <source>
        <dbReference type="Google" id="ProtNLM"/>
    </source>
</evidence>
<evidence type="ECO:0000256" key="8">
    <source>
        <dbReference type="ARBA" id="ARBA00022529"/>
    </source>
</evidence>
<dbReference type="AlphaFoldDB" id="A0AAE1E4Y3"/>
<dbReference type="PROSITE" id="PS50836">
    <property type="entry name" value="DOMON"/>
    <property type="match status" value="1"/>
</dbReference>
<comment type="cofactor">
    <cofactor evidence="1">
        <name>heme b</name>
        <dbReference type="ChEBI" id="CHEBI:60344"/>
    </cofactor>
</comment>
<evidence type="ECO:0000256" key="6">
    <source>
        <dbReference type="ARBA" id="ARBA00022448"/>
    </source>
</evidence>
<keyword evidence="12" id="KW-0391">Immunity</keyword>
<dbReference type="InterPro" id="IPR021109">
    <property type="entry name" value="Peptidase_aspartic_dom_sf"/>
</dbReference>
<evidence type="ECO:0000313" key="24">
    <source>
        <dbReference type="EMBL" id="KAK3794534.1"/>
    </source>
</evidence>
<comment type="similarity">
    <text evidence="5">Belongs to the FRRS1 family.</text>
</comment>
<dbReference type="InterPro" id="IPR002861">
    <property type="entry name" value="Reeler_dom"/>
</dbReference>
<evidence type="ECO:0000256" key="5">
    <source>
        <dbReference type="ARBA" id="ARBA00009195"/>
    </source>
</evidence>
<dbReference type="EMBL" id="JAWDGP010001105">
    <property type="protein sequence ID" value="KAK3794534.1"/>
    <property type="molecule type" value="Genomic_DNA"/>
</dbReference>
<dbReference type="SUPFAM" id="SSF50630">
    <property type="entry name" value="Acid proteases"/>
    <property type="match status" value="1"/>
</dbReference>
<dbReference type="InterPro" id="IPR005018">
    <property type="entry name" value="DOMON_domain"/>
</dbReference>
<keyword evidence="15" id="KW-0408">Iron</keyword>
<dbReference type="InterPro" id="IPR051237">
    <property type="entry name" value="Ferric-chelate_Red/DefProt"/>
</dbReference>
<keyword evidence="9" id="KW-0399">Innate immunity</keyword>
<comment type="caution">
    <text evidence="24">The sequence shown here is derived from an EMBL/GenBank/DDBJ whole genome shotgun (WGS) entry which is preliminary data.</text>
</comment>
<reference evidence="24" key="1">
    <citation type="journal article" date="2023" name="G3 (Bethesda)">
        <title>A reference genome for the long-term kleptoplast-retaining sea slug Elysia crispata morphotype clarki.</title>
        <authorList>
            <person name="Eastman K.E."/>
            <person name="Pendleton A.L."/>
            <person name="Shaikh M.A."/>
            <person name="Suttiyut T."/>
            <person name="Ogas R."/>
            <person name="Tomko P."/>
            <person name="Gavelis G."/>
            <person name="Widhalm J.R."/>
            <person name="Wisecaver J.H."/>
        </authorList>
    </citation>
    <scope>NUCLEOTIDE SEQUENCE</scope>
    <source>
        <strain evidence="24">ECLA1</strain>
    </source>
</reference>
<feature type="transmembrane region" description="Helical" evidence="20">
    <location>
        <begin position="457"/>
        <end position="475"/>
    </location>
</feature>
<evidence type="ECO:0000256" key="7">
    <source>
        <dbReference type="ARBA" id="ARBA00022525"/>
    </source>
</evidence>
<evidence type="ECO:0000256" key="17">
    <source>
        <dbReference type="ARBA" id="ARBA00023136"/>
    </source>
</evidence>
<dbReference type="CDD" id="cd08544">
    <property type="entry name" value="Reeler"/>
    <property type="match status" value="1"/>
</dbReference>
<evidence type="ECO:0000256" key="11">
    <source>
        <dbReference type="ARBA" id="ARBA00022729"/>
    </source>
</evidence>
<accession>A0AAE1E4Y3</accession>
<evidence type="ECO:0000256" key="2">
    <source>
        <dbReference type="ARBA" id="ARBA00004141"/>
    </source>
</evidence>
<dbReference type="GO" id="GO:0005576">
    <property type="term" value="C:extracellular region"/>
    <property type="evidence" value="ECO:0007669"/>
    <property type="project" value="UniProtKB-SubCell"/>
</dbReference>
<dbReference type="CDD" id="cd08760">
    <property type="entry name" value="Cyt_b561_FRRS1_like"/>
    <property type="match status" value="1"/>
</dbReference>
<evidence type="ECO:0000313" key="25">
    <source>
        <dbReference type="Proteomes" id="UP001283361"/>
    </source>
</evidence>
<feature type="region of interest" description="Disordered" evidence="19">
    <location>
        <begin position="211"/>
        <end position="238"/>
    </location>
</feature>
<sequence>MLWPQPHQEALGLSSILVSLLRFVPAVVSLLLFLIIPGDGRPEGSPFSSCQSMLPAHGGNTARSDLSPYVVLVSQASYNPGDTVSVMLRGLCNIEFMGFLAEARRADPDDRRMRLNPYEAIGSFSAVMGTRYECGDGRRALTHSDRYSGTTLLFNWTAPATPQGHIQIMASFVQRFDSFWPMVASVVVSDPMAPPLSVNPNDLRTPFITPCEIDRPTTPSPPTSGSGTTPSSPRAPATTATMLTTTRRQLTPPVFVTTPPELIDLSGQDFPLCKDPRCGTERGCFLGLRGGSCDFDVMWREENDAILFDVRANQVTSRAEEYVAVAFSKDTKMGSDSVVECTDSEVGNKVHVSYNGRFKNELMKELDSTVLPMQRMRAVDGIIHCQFARKKSQRGDDRVFDLDNDYYVLVAQGSANNGRKEEHSGLPAVSEEKVDFQEKYMVVNPLLIDRIFIKTHACVMVFAWLFCASIGTVVARFYKPLWPHKTLCKRKVWFTIHRTCMITAGICNILGFVIIFCEVQGMADVSIQRFHKLHPVVGIATTFLVIVQILLGIFRPQSSSENRIVFNWGHWLLGIITHILTASMATIGLTGMMQKPGQLVRSKATQPKVLFKAKPKKVHQLEEGTDFFSIDLQVHQSAVTTNKIWVHPLINNVRIRMKLDTGSGLSLMTIRDFKAIFKKSPSLSTDRSIILNTYTGEKVSPLGYVHVVVTVNGVSKTLPLWIVKEGNNPLFGRNWLQHFCLQWHELKNLKVTTPSPRSPEATTTADSIKNGLQKFLQRHKDVFSPGIGKAKSHTATLTLKPDAKPKFCKARPVPYALVNKVGQEVDNLEKQGDNVLTRDYRAADRWAHGTITARNGPLSYSIQTSPGIVWRRHADQIVHTQPGATDPDHTQPGATDPDLILPISLPKDTTRSQSAEPNPVTVPPPAPTVASTSASPSNLGTQPRRSGRITNPPVKLNL</sequence>
<dbReference type="Gene3D" id="2.60.40.4060">
    <property type="entry name" value="Reeler domain"/>
    <property type="match status" value="1"/>
</dbReference>